<protein>
    <submittedName>
        <fullName evidence="1">Serine hydroxymethyltransferase 7</fullName>
    </submittedName>
</protein>
<gene>
    <name evidence="1" type="ORF">LOK49_LG11G01385</name>
</gene>
<comment type="caution">
    <text evidence="1">The sequence shown here is derived from an EMBL/GenBank/DDBJ whole genome shotgun (WGS) entry which is preliminary data.</text>
</comment>
<accession>A0ACC0FZF3</accession>
<organism evidence="1 2">
    <name type="scientific">Camellia lanceoleosa</name>
    <dbReference type="NCBI Taxonomy" id="1840588"/>
    <lineage>
        <taxon>Eukaryota</taxon>
        <taxon>Viridiplantae</taxon>
        <taxon>Streptophyta</taxon>
        <taxon>Embryophyta</taxon>
        <taxon>Tracheophyta</taxon>
        <taxon>Spermatophyta</taxon>
        <taxon>Magnoliopsida</taxon>
        <taxon>eudicotyledons</taxon>
        <taxon>Gunneridae</taxon>
        <taxon>Pentapetalae</taxon>
        <taxon>asterids</taxon>
        <taxon>Ericales</taxon>
        <taxon>Theaceae</taxon>
        <taxon>Camellia</taxon>
    </lineage>
</organism>
<evidence type="ECO:0000313" key="1">
    <source>
        <dbReference type="EMBL" id="KAI7994074.1"/>
    </source>
</evidence>
<dbReference type="Proteomes" id="UP001060215">
    <property type="component" value="Chromosome 12"/>
</dbReference>
<name>A0ACC0FZF3_9ERIC</name>
<reference evidence="1 2" key="1">
    <citation type="journal article" date="2022" name="Plant J.">
        <title>Chromosome-level genome of Camellia lanceoleosa provides a valuable resource for understanding genome evolution and self-incompatibility.</title>
        <authorList>
            <person name="Gong W."/>
            <person name="Xiao S."/>
            <person name="Wang L."/>
            <person name="Liao Z."/>
            <person name="Chang Y."/>
            <person name="Mo W."/>
            <person name="Hu G."/>
            <person name="Li W."/>
            <person name="Zhao G."/>
            <person name="Zhu H."/>
            <person name="Hu X."/>
            <person name="Ji K."/>
            <person name="Xiang X."/>
            <person name="Song Q."/>
            <person name="Yuan D."/>
            <person name="Jin S."/>
            <person name="Zhang L."/>
        </authorList>
    </citation>
    <scope>NUCLEOTIDE SEQUENCE [LARGE SCALE GENOMIC DNA]</scope>
    <source>
        <strain evidence="1">SQ_2022a</strain>
    </source>
</reference>
<dbReference type="EMBL" id="CM045769">
    <property type="protein sequence ID" value="KAI7994074.1"/>
    <property type="molecule type" value="Genomic_DNA"/>
</dbReference>
<evidence type="ECO:0000313" key="2">
    <source>
        <dbReference type="Proteomes" id="UP001060215"/>
    </source>
</evidence>
<keyword evidence="2" id="KW-1185">Reference proteome</keyword>
<sequence length="121" mass="14153">MDTSDPQMCLRIGCNRNDDSELVPLQLTDQHQKHENDIEEGESRNDEKFRIMGHSMFLKRMRVGESVASCSSSSKRVSIERFKPHGLESRWSAVRAWGYQPLCVADPHVFWIMEKEKQRQM</sequence>
<proteinExistence type="predicted"/>